<evidence type="ECO:0008006" key="5">
    <source>
        <dbReference type="Google" id="ProtNLM"/>
    </source>
</evidence>
<dbReference type="SUPFAM" id="SSF81383">
    <property type="entry name" value="F-box domain"/>
    <property type="match status" value="1"/>
</dbReference>
<evidence type="ECO:0000259" key="2">
    <source>
        <dbReference type="Pfam" id="PF03478"/>
    </source>
</evidence>
<dbReference type="InterPro" id="IPR036047">
    <property type="entry name" value="F-box-like_dom_sf"/>
</dbReference>
<evidence type="ECO:0000313" key="3">
    <source>
        <dbReference type="EMBL" id="KAJ3706238.1"/>
    </source>
</evidence>
<dbReference type="EMBL" id="JAMRDG010000001">
    <property type="protein sequence ID" value="KAJ3706238.1"/>
    <property type="molecule type" value="Genomic_DNA"/>
</dbReference>
<protein>
    <recommendedName>
        <fullName evidence="5">F-box domain-containing protein</fullName>
    </recommendedName>
</protein>
<accession>A0AAD5ZYJ7</accession>
<dbReference type="InterPro" id="IPR005174">
    <property type="entry name" value="KIB1-4_b-propeller"/>
</dbReference>
<dbReference type="Gene3D" id="1.20.1280.50">
    <property type="match status" value="1"/>
</dbReference>
<dbReference type="Pfam" id="PF03478">
    <property type="entry name" value="Beta-prop_KIB1-4"/>
    <property type="match status" value="1"/>
</dbReference>
<dbReference type="Proteomes" id="UP001210211">
    <property type="component" value="Unassembled WGS sequence"/>
</dbReference>
<dbReference type="PANTHER" id="PTHR33110:SF134">
    <property type="entry name" value="OS09G0565350 PROTEIN"/>
    <property type="match status" value="1"/>
</dbReference>
<evidence type="ECO:0000259" key="1">
    <source>
        <dbReference type="Pfam" id="PF00646"/>
    </source>
</evidence>
<dbReference type="AlphaFoldDB" id="A0AAD5ZYJ7"/>
<dbReference type="Pfam" id="PF00646">
    <property type="entry name" value="F-box"/>
    <property type="match status" value="1"/>
</dbReference>
<evidence type="ECO:0000313" key="4">
    <source>
        <dbReference type="Proteomes" id="UP001210211"/>
    </source>
</evidence>
<comment type="caution">
    <text evidence="3">The sequence shown here is derived from an EMBL/GenBank/DDBJ whole genome shotgun (WGS) entry which is preliminary data.</text>
</comment>
<proteinExistence type="predicted"/>
<gene>
    <name evidence="3" type="ORF">LUZ61_009943</name>
</gene>
<dbReference type="InterPro" id="IPR001810">
    <property type="entry name" value="F-box_dom"/>
</dbReference>
<feature type="domain" description="F-box" evidence="1">
    <location>
        <begin position="20"/>
        <end position="57"/>
    </location>
</feature>
<feature type="domain" description="KIB1-4 beta-propeller" evidence="2">
    <location>
        <begin position="82"/>
        <end position="313"/>
    </location>
</feature>
<name>A0AAD5ZYJ7_9POAL</name>
<organism evidence="3 4">
    <name type="scientific">Rhynchospora tenuis</name>
    <dbReference type="NCBI Taxonomy" id="198213"/>
    <lineage>
        <taxon>Eukaryota</taxon>
        <taxon>Viridiplantae</taxon>
        <taxon>Streptophyta</taxon>
        <taxon>Embryophyta</taxon>
        <taxon>Tracheophyta</taxon>
        <taxon>Spermatophyta</taxon>
        <taxon>Magnoliopsida</taxon>
        <taxon>Liliopsida</taxon>
        <taxon>Poales</taxon>
        <taxon>Cyperaceae</taxon>
        <taxon>Cyperoideae</taxon>
        <taxon>Rhynchosporeae</taxon>
        <taxon>Rhynchospora</taxon>
    </lineage>
</organism>
<dbReference type="PANTHER" id="PTHR33110">
    <property type="entry name" value="F-BOX/KELCH-REPEAT PROTEIN-RELATED"/>
    <property type="match status" value="1"/>
</dbReference>
<reference evidence="3 4" key="1">
    <citation type="journal article" date="2022" name="Cell">
        <title>Repeat-based holocentromeres influence genome architecture and karyotype evolution.</title>
        <authorList>
            <person name="Hofstatter P.G."/>
            <person name="Thangavel G."/>
            <person name="Lux T."/>
            <person name="Neumann P."/>
            <person name="Vondrak T."/>
            <person name="Novak P."/>
            <person name="Zhang M."/>
            <person name="Costa L."/>
            <person name="Castellani M."/>
            <person name="Scott A."/>
            <person name="Toegelov H."/>
            <person name="Fuchs J."/>
            <person name="Mata-Sucre Y."/>
            <person name="Dias Y."/>
            <person name="Vanzela A.L.L."/>
            <person name="Huettel B."/>
            <person name="Almeida C.C.S."/>
            <person name="Simkova H."/>
            <person name="Souza G."/>
            <person name="Pedrosa-Harand A."/>
            <person name="Macas J."/>
            <person name="Mayer K.F.X."/>
            <person name="Houben A."/>
            <person name="Marques A."/>
        </authorList>
    </citation>
    <scope>NUCLEOTIDE SEQUENCE [LARGE SCALE GENOMIC DNA]</scope>
    <source>
        <strain evidence="3">RhyTen1mFocal</strain>
    </source>
</reference>
<keyword evidence="4" id="KW-1185">Reference proteome</keyword>
<sequence>MEAIEPNPPLEPPEGPWVDWSNLPTDLLQDISKKLHDIFDFVYFRAVCKKWRSATSISDLPPQLPWLLEHRLTVRNNETLRFYSIFSDKIRTIHCPPARDKYLSGPSHGYLYSSRTSTYDSLKPEFSLLNPITKDVLPIECMRYYRPFLVCMGPDPIGSYDYMAFMDVSFSQTIGFYQLHNRQWNYVQMPSRELNLNHACLKGTYYMNEDGTGDTVVVDIACGSSCIIPSPKTPDSSDHVYFVESAGKILRIVKQSNQSFDIYHLHVEDEIGQSRWVKINSIGDQILFLDWRGGISITASPSTGLRGNCVYYLGTPGLQKYNIEDGQTENVLCPFLNGSTWFVPNVVD</sequence>